<keyword evidence="1" id="KW-0812">Transmembrane</keyword>
<evidence type="ECO:0000256" key="1">
    <source>
        <dbReference type="SAM" id="Phobius"/>
    </source>
</evidence>
<keyword evidence="1" id="KW-0472">Membrane</keyword>
<evidence type="ECO:0000313" key="2">
    <source>
        <dbReference type="EMBL" id="VBB30767.1"/>
    </source>
</evidence>
<proteinExistence type="predicted"/>
<feature type="transmembrane region" description="Helical" evidence="1">
    <location>
        <begin position="112"/>
        <end position="133"/>
    </location>
</feature>
<protein>
    <submittedName>
        <fullName evidence="2">Uncharacterized protein</fullName>
    </submittedName>
</protein>
<dbReference type="Proteomes" id="UP000276991">
    <property type="component" value="Unassembled WGS sequence"/>
</dbReference>
<name>A0A498SGD7_ACAVI</name>
<dbReference type="AlphaFoldDB" id="A0A498SGD7"/>
<gene>
    <name evidence="2" type="ORF">NAV_LOCUS5558</name>
</gene>
<sequence>MRLGTNLIANLINALKFDGITLFLVTTLAIDGSDGTSLDIAIAFAKYAGALFTFQEVIEVMTDVNKPLDDIVDALRLSPLVIAMADKFVLNISTTLKQIFHFLLRIAFDLVIFGYLIPLTVIILVTILTCWYIREEIRNLYPMLVPFPVAKKACDEFLQQMDKELIKKLKKKQEEEMTKDMTATETQTT</sequence>
<organism evidence="2 3">
    <name type="scientific">Acanthocheilonema viteae</name>
    <name type="common">Filarial nematode worm</name>
    <name type="synonym">Dipetalonema viteae</name>
    <dbReference type="NCBI Taxonomy" id="6277"/>
    <lineage>
        <taxon>Eukaryota</taxon>
        <taxon>Metazoa</taxon>
        <taxon>Ecdysozoa</taxon>
        <taxon>Nematoda</taxon>
        <taxon>Chromadorea</taxon>
        <taxon>Rhabditida</taxon>
        <taxon>Spirurina</taxon>
        <taxon>Spiruromorpha</taxon>
        <taxon>Filarioidea</taxon>
        <taxon>Onchocercidae</taxon>
        <taxon>Acanthocheilonema</taxon>
    </lineage>
</organism>
<accession>A0A498SGD7</accession>
<keyword evidence="1" id="KW-1133">Transmembrane helix</keyword>
<evidence type="ECO:0000313" key="3">
    <source>
        <dbReference type="Proteomes" id="UP000276991"/>
    </source>
</evidence>
<feature type="transmembrane region" description="Helical" evidence="1">
    <location>
        <begin position="7"/>
        <end position="30"/>
    </location>
</feature>
<reference evidence="2 3" key="1">
    <citation type="submission" date="2018-08" db="EMBL/GenBank/DDBJ databases">
        <authorList>
            <person name="Laetsch R D."/>
            <person name="Stevens L."/>
            <person name="Kumar S."/>
            <person name="Blaxter L. M."/>
        </authorList>
    </citation>
    <scope>NUCLEOTIDE SEQUENCE [LARGE SCALE GENOMIC DNA]</scope>
</reference>
<dbReference type="EMBL" id="UPTC01000985">
    <property type="protein sequence ID" value="VBB30767.1"/>
    <property type="molecule type" value="Genomic_DNA"/>
</dbReference>
<keyword evidence="3" id="KW-1185">Reference proteome</keyword>
<dbReference type="OrthoDB" id="5848174at2759"/>